<evidence type="ECO:0000313" key="2">
    <source>
        <dbReference type="Proteomes" id="UP000694559"/>
    </source>
</evidence>
<organism evidence="1 2">
    <name type="scientific">Naja naja</name>
    <name type="common">Indian cobra</name>
    <dbReference type="NCBI Taxonomy" id="35670"/>
    <lineage>
        <taxon>Eukaryota</taxon>
        <taxon>Metazoa</taxon>
        <taxon>Chordata</taxon>
        <taxon>Craniata</taxon>
        <taxon>Vertebrata</taxon>
        <taxon>Euteleostomi</taxon>
        <taxon>Lepidosauria</taxon>
        <taxon>Squamata</taxon>
        <taxon>Bifurcata</taxon>
        <taxon>Unidentata</taxon>
        <taxon>Episquamata</taxon>
        <taxon>Toxicofera</taxon>
        <taxon>Serpentes</taxon>
        <taxon>Colubroidea</taxon>
        <taxon>Elapidae</taxon>
        <taxon>Elapinae</taxon>
        <taxon>Naja</taxon>
    </lineage>
</organism>
<dbReference type="OrthoDB" id="9948647at2759"/>
<dbReference type="Ensembl" id="ENSNNAT00000026468.1">
    <property type="protein sequence ID" value="ENSNNAP00000025249.1"/>
    <property type="gene ID" value="ENSNNAG00000016513.1"/>
</dbReference>
<reference evidence="1" key="2">
    <citation type="submission" date="2025-09" db="UniProtKB">
        <authorList>
            <consortium name="Ensembl"/>
        </authorList>
    </citation>
    <scope>IDENTIFICATION</scope>
</reference>
<dbReference type="GeneTree" id="ENSGT00990000207839"/>
<dbReference type="GO" id="GO:0005576">
    <property type="term" value="C:extracellular region"/>
    <property type="evidence" value="ECO:0007669"/>
    <property type="project" value="InterPro"/>
</dbReference>
<dbReference type="Gene3D" id="2.40.50.40">
    <property type="match status" value="1"/>
</dbReference>
<name>A0A8C6Y8S7_NAJNA</name>
<sequence>WPGKVRGARGASYPPLPFALSPHYLVLFAMQGTQALSIFDPMNLSCKCVKVRSTFIRPMKYAKVEIIPAGVACRKMEIIIADIAPSLPWLIL</sequence>
<evidence type="ECO:0008006" key="3">
    <source>
        <dbReference type="Google" id="ProtNLM"/>
    </source>
</evidence>
<dbReference type="InterPro" id="IPR036048">
    <property type="entry name" value="Interleukin_8-like_sf"/>
</dbReference>
<dbReference type="Proteomes" id="UP000694559">
    <property type="component" value="Unplaced"/>
</dbReference>
<accession>A0A8C6Y8S7</accession>
<evidence type="ECO:0000313" key="1">
    <source>
        <dbReference type="Ensembl" id="ENSNNAP00000025249.1"/>
    </source>
</evidence>
<protein>
    <recommendedName>
        <fullName evidence="3">Chemokine interleukin-8-like domain-containing protein</fullName>
    </recommendedName>
</protein>
<dbReference type="GO" id="GO:0006955">
    <property type="term" value="P:immune response"/>
    <property type="evidence" value="ECO:0007669"/>
    <property type="project" value="InterPro"/>
</dbReference>
<dbReference type="AlphaFoldDB" id="A0A8C6Y8S7"/>
<reference evidence="1" key="1">
    <citation type="submission" date="2025-08" db="UniProtKB">
        <authorList>
            <consortium name="Ensembl"/>
        </authorList>
    </citation>
    <scope>IDENTIFICATION</scope>
</reference>
<dbReference type="GO" id="GO:0008009">
    <property type="term" value="F:chemokine activity"/>
    <property type="evidence" value="ECO:0007669"/>
    <property type="project" value="InterPro"/>
</dbReference>
<proteinExistence type="predicted"/>
<dbReference type="SUPFAM" id="SSF54117">
    <property type="entry name" value="Interleukin 8-like chemokines"/>
    <property type="match status" value="1"/>
</dbReference>
<keyword evidence="2" id="KW-1185">Reference proteome</keyword>